<proteinExistence type="predicted"/>
<dbReference type="InterPro" id="IPR011989">
    <property type="entry name" value="ARM-like"/>
</dbReference>
<dbReference type="PANTHER" id="PTHR20938">
    <property type="entry name" value="INTEGRATOR COMPLEX SUBUNIT 4"/>
    <property type="match status" value="1"/>
</dbReference>
<dbReference type="InterPro" id="IPR016024">
    <property type="entry name" value="ARM-type_fold"/>
</dbReference>
<dbReference type="Gene3D" id="1.25.10.10">
    <property type="entry name" value="Leucine-rich Repeat Variant"/>
    <property type="match status" value="1"/>
</dbReference>
<dbReference type="GO" id="GO:0005768">
    <property type="term" value="C:endosome"/>
    <property type="evidence" value="ECO:0007669"/>
    <property type="project" value="TreeGrafter"/>
</dbReference>
<sequence length="904" mass="102172">MEQRLLSSFDQVLNTQPQITSLKPFSIARSLIVNPSTSDQTISSIIQTLETLPKNPQYYLLIVITLLCEISATRPHFTLHVTTILHSLSVQGPTIPPRAAGLALSLVPAFSNMTEGLFLSLCFSPCVSVRQRLLSNANKFGVRPSILFTMLLGFTKDPYPYVRKAALDGLISLCNCIVVEDRGMVEGCYLRGVEMLGDTYECVRCSAVEMVSEWGKILVEISEDDIKRDWSDVVYVQLCSMVRDMSLNVRINAFNALGNVGAMSDYILLQTLSKKIDKELPRRLSVKDFNLPISTGAFVHGLEDEFWEVRSSACYSIRIPAIRSATCAAGALDLLMDVLNDDSAIVRLQALQTMHHMAVHGHLKVQEMHMHMFLGTLVDMNASIRITARKVLRLTKLHDLPLFELVADSLIQSLESYPQDEPDVLSLMFDMGRSHGSFAASIAKKIFSEIEPSSESNWDFNSSKNAAQLALAISAPLSHRKKQQLYTIPATIFSYAVTMLGRISNGLTGTMDQDTLLAYLSHCSRSAVVDPTELAEGENKVVQMVEDDLPKDMDSLIATTHVVDKLEVHGKTRDYVKFILANTAEVWPLIKFGCISEVLMTVRSWKEELATYIPDSHQSDSVLAFALQYLHVVKLLSKAWWHVMCPINSMHNILSGDLGYIMQKLERRLEELNYRFVGLSEEEELHIEELTLVACTLRLSLLDAYLHESALKKLISTKSRVLFLYKETSTEPSRFVTELMEILQKNDSDIFRFLESLEFFTLKKLVFTGNFEYMKAEVDIRDNNWSNPLPFVAGLPVGIPLKIRLHNTPIGTKLWLLLKLSKDVNQHVFLDLKQFEGSEKIREFTFIAPFYRTPKANSFILRLSIGMECLSEEIHYFRGYGPKQKLVYLCKEKEVFFSMISKQS</sequence>
<dbReference type="EMBL" id="PKPP01014106">
    <property type="protein sequence ID" value="PWA40054.1"/>
    <property type="molecule type" value="Genomic_DNA"/>
</dbReference>
<keyword evidence="2" id="KW-1185">Reference proteome</keyword>
<dbReference type="Proteomes" id="UP000245207">
    <property type="component" value="Unassembled WGS sequence"/>
</dbReference>
<dbReference type="PANTHER" id="PTHR20938:SF0">
    <property type="entry name" value="INTEGRATOR COMPLEX SUBUNIT 4"/>
    <property type="match status" value="1"/>
</dbReference>
<accession>A0A2U1KTH6</accession>
<organism evidence="1 2">
    <name type="scientific">Artemisia annua</name>
    <name type="common">Sweet wormwood</name>
    <dbReference type="NCBI Taxonomy" id="35608"/>
    <lineage>
        <taxon>Eukaryota</taxon>
        <taxon>Viridiplantae</taxon>
        <taxon>Streptophyta</taxon>
        <taxon>Embryophyta</taxon>
        <taxon>Tracheophyta</taxon>
        <taxon>Spermatophyta</taxon>
        <taxon>Magnoliopsida</taxon>
        <taxon>eudicotyledons</taxon>
        <taxon>Gunneridae</taxon>
        <taxon>Pentapetalae</taxon>
        <taxon>asterids</taxon>
        <taxon>campanulids</taxon>
        <taxon>Asterales</taxon>
        <taxon>Asteraceae</taxon>
        <taxon>Asteroideae</taxon>
        <taxon>Anthemideae</taxon>
        <taxon>Artemisiinae</taxon>
        <taxon>Artemisia</taxon>
    </lineage>
</organism>
<gene>
    <name evidence="1" type="ORF">CTI12_AA564280</name>
</gene>
<protein>
    <submittedName>
        <fullName evidence="1">Armadillo-like helical</fullName>
    </submittedName>
</protein>
<dbReference type="OrthoDB" id="18190at2759"/>
<evidence type="ECO:0000313" key="2">
    <source>
        <dbReference type="Proteomes" id="UP000245207"/>
    </source>
</evidence>
<dbReference type="AlphaFoldDB" id="A0A2U1KTH6"/>
<dbReference type="STRING" id="35608.A0A2U1KTH6"/>
<comment type="caution">
    <text evidence="1">The sequence shown here is derived from an EMBL/GenBank/DDBJ whole genome shotgun (WGS) entry which is preliminary data.</text>
</comment>
<name>A0A2U1KTH6_ARTAN</name>
<reference evidence="1 2" key="1">
    <citation type="journal article" date="2018" name="Mol. Plant">
        <title>The genome of Artemisia annua provides insight into the evolution of Asteraceae family and artemisinin biosynthesis.</title>
        <authorList>
            <person name="Shen Q."/>
            <person name="Zhang L."/>
            <person name="Liao Z."/>
            <person name="Wang S."/>
            <person name="Yan T."/>
            <person name="Shi P."/>
            <person name="Liu M."/>
            <person name="Fu X."/>
            <person name="Pan Q."/>
            <person name="Wang Y."/>
            <person name="Lv Z."/>
            <person name="Lu X."/>
            <person name="Zhang F."/>
            <person name="Jiang W."/>
            <person name="Ma Y."/>
            <person name="Chen M."/>
            <person name="Hao X."/>
            <person name="Li L."/>
            <person name="Tang Y."/>
            <person name="Lv G."/>
            <person name="Zhou Y."/>
            <person name="Sun X."/>
            <person name="Brodelius P.E."/>
            <person name="Rose J.K.C."/>
            <person name="Tang K."/>
        </authorList>
    </citation>
    <scope>NUCLEOTIDE SEQUENCE [LARGE SCALE GENOMIC DNA]</scope>
    <source>
        <strain evidence="2">cv. Huhao1</strain>
        <tissue evidence="1">Leaf</tissue>
    </source>
</reference>
<dbReference type="GO" id="GO:0010496">
    <property type="term" value="P:intercellular transport"/>
    <property type="evidence" value="ECO:0007669"/>
    <property type="project" value="TreeGrafter"/>
</dbReference>
<evidence type="ECO:0000313" key="1">
    <source>
        <dbReference type="EMBL" id="PWA40054.1"/>
    </source>
</evidence>
<dbReference type="SUPFAM" id="SSF48371">
    <property type="entry name" value="ARM repeat"/>
    <property type="match status" value="1"/>
</dbReference>